<reference evidence="1 2" key="1">
    <citation type="submission" date="2018-07" db="EMBL/GenBank/DDBJ databases">
        <title>Genome analysis of Larkinella rosea.</title>
        <authorList>
            <person name="Zhou Z."/>
            <person name="Wang G."/>
        </authorList>
    </citation>
    <scope>NUCLEOTIDE SEQUENCE [LARGE SCALE GENOMIC DNA]</scope>
    <source>
        <strain evidence="2">zzj9</strain>
    </source>
</reference>
<evidence type="ECO:0000313" key="2">
    <source>
        <dbReference type="Proteomes" id="UP000253383"/>
    </source>
</evidence>
<gene>
    <name evidence="1" type="ORF">DUE52_31285</name>
</gene>
<evidence type="ECO:0000313" key="1">
    <source>
        <dbReference type="EMBL" id="RCR65550.1"/>
    </source>
</evidence>
<dbReference type="AlphaFoldDB" id="A0A368JCZ5"/>
<dbReference type="Proteomes" id="UP000253383">
    <property type="component" value="Unassembled WGS sequence"/>
</dbReference>
<dbReference type="EMBL" id="QOWE01000041">
    <property type="protein sequence ID" value="RCR65550.1"/>
    <property type="molecule type" value="Genomic_DNA"/>
</dbReference>
<dbReference type="RefSeq" id="WP_114410080.1">
    <property type="nucleotide sequence ID" value="NZ_QOWE01000041.1"/>
</dbReference>
<name>A0A368JCZ5_9BACT</name>
<organism evidence="1 2">
    <name type="scientific">Larkinella punicea</name>
    <dbReference type="NCBI Taxonomy" id="2315727"/>
    <lineage>
        <taxon>Bacteria</taxon>
        <taxon>Pseudomonadati</taxon>
        <taxon>Bacteroidota</taxon>
        <taxon>Cytophagia</taxon>
        <taxon>Cytophagales</taxon>
        <taxon>Spirosomataceae</taxon>
        <taxon>Larkinella</taxon>
    </lineage>
</organism>
<comment type="caution">
    <text evidence="1">The sequence shown here is derived from an EMBL/GenBank/DDBJ whole genome shotgun (WGS) entry which is preliminary data.</text>
</comment>
<keyword evidence="2" id="KW-1185">Reference proteome</keyword>
<sequence length="204" mass="24128">MDTIGLHLILPEGYNSQPAFAKDVFDDYLNPGSCNFLSEKELVRLVPLEPDEYEYFKRVGLISFIELGGRKICPRPYFEPLLFATYRHFPLVHPHLHRFLYGAKNRNPYSPKDTQIYLDLFPSCSQENVWLSRDNRQGSRLVSLMKFIDQITCEFEKAMTDEDFEDGAPEYVPHRMIDCFAMWQRGQWHLNTEADPAWHNQRYR</sequence>
<protein>
    <submittedName>
        <fullName evidence="1">Uncharacterized protein</fullName>
    </submittedName>
</protein>
<proteinExistence type="predicted"/>
<accession>A0A368JCZ5</accession>